<proteinExistence type="predicted"/>
<protein>
    <submittedName>
        <fullName evidence="1">Uncharacterized protein</fullName>
    </submittedName>
</protein>
<gene>
    <name evidence="1" type="ORF">PG997_004257</name>
</gene>
<dbReference type="Proteomes" id="UP001433268">
    <property type="component" value="Unassembled WGS sequence"/>
</dbReference>
<keyword evidence="2" id="KW-1185">Reference proteome</keyword>
<dbReference type="RefSeq" id="XP_066672190.1">
    <property type="nucleotide sequence ID" value="XM_066808572.1"/>
</dbReference>
<accession>A0ABR1X1N4</accession>
<sequence length="127" mass="15183">MPILDDEGEDEDEDEDEERRPLLLQMLEWRACLGWIRHSSPSVHIQVREQEQHRRPVWTCLDPDNDFLWRLPRLKKGPRAIYVRHSRPRGPESHHRDIDVGRLVQASPPTFCSHLTWRTGIFRHPQL</sequence>
<dbReference type="EMBL" id="JAQQWN010000004">
    <property type="protein sequence ID" value="KAK8089296.1"/>
    <property type="molecule type" value="Genomic_DNA"/>
</dbReference>
<dbReference type="GeneID" id="92041632"/>
<reference evidence="1 2" key="1">
    <citation type="submission" date="2023-01" db="EMBL/GenBank/DDBJ databases">
        <title>Analysis of 21 Apiospora genomes using comparative genomics revels a genus with tremendous synthesis potential of carbohydrate active enzymes and secondary metabolites.</title>
        <authorList>
            <person name="Sorensen T."/>
        </authorList>
    </citation>
    <scope>NUCLEOTIDE SEQUENCE [LARGE SCALE GENOMIC DNA]</scope>
    <source>
        <strain evidence="1 2">CBS 114990</strain>
    </source>
</reference>
<comment type="caution">
    <text evidence="1">The sequence shown here is derived from an EMBL/GenBank/DDBJ whole genome shotgun (WGS) entry which is preliminary data.</text>
</comment>
<evidence type="ECO:0000313" key="1">
    <source>
        <dbReference type="EMBL" id="KAK8089296.1"/>
    </source>
</evidence>
<organism evidence="1 2">
    <name type="scientific">Apiospora hydei</name>
    <dbReference type="NCBI Taxonomy" id="1337664"/>
    <lineage>
        <taxon>Eukaryota</taxon>
        <taxon>Fungi</taxon>
        <taxon>Dikarya</taxon>
        <taxon>Ascomycota</taxon>
        <taxon>Pezizomycotina</taxon>
        <taxon>Sordariomycetes</taxon>
        <taxon>Xylariomycetidae</taxon>
        <taxon>Amphisphaeriales</taxon>
        <taxon>Apiosporaceae</taxon>
        <taxon>Apiospora</taxon>
    </lineage>
</organism>
<name>A0ABR1X1N4_9PEZI</name>
<evidence type="ECO:0000313" key="2">
    <source>
        <dbReference type="Proteomes" id="UP001433268"/>
    </source>
</evidence>